<gene>
    <name evidence="2" type="ORF">WMY93_003992</name>
</gene>
<evidence type="ECO:0000256" key="1">
    <source>
        <dbReference type="SAM" id="MobiDB-lite"/>
    </source>
</evidence>
<name>A0AAW0PWZ4_9GOBI</name>
<feature type="region of interest" description="Disordered" evidence="1">
    <location>
        <begin position="94"/>
        <end position="114"/>
    </location>
</feature>
<sequence>MRASIPLPLACASCVLRTELSQHKKHGMHTQHLGEHVTENRLLMAPTEEADRSEGCGDREGPQQEGGVGGGHCLCPGGMGGDPGDEILVAGSLQAPDGKVPGFSGEEERDNPLSANKHLFLKYKPPRSGSLVEEVEGVQEE</sequence>
<evidence type="ECO:0000313" key="2">
    <source>
        <dbReference type="EMBL" id="KAK7933096.1"/>
    </source>
</evidence>
<dbReference type="AlphaFoldDB" id="A0AAW0PWZ4"/>
<feature type="compositionally biased region" description="Basic and acidic residues" evidence="1">
    <location>
        <begin position="49"/>
        <end position="62"/>
    </location>
</feature>
<feature type="region of interest" description="Disordered" evidence="1">
    <location>
        <begin position="48"/>
        <end position="70"/>
    </location>
</feature>
<dbReference type="Proteomes" id="UP001460270">
    <property type="component" value="Unassembled WGS sequence"/>
</dbReference>
<dbReference type="EMBL" id="JBBPFD010000003">
    <property type="protein sequence ID" value="KAK7933096.1"/>
    <property type="molecule type" value="Genomic_DNA"/>
</dbReference>
<organism evidence="2 3">
    <name type="scientific">Mugilogobius chulae</name>
    <name type="common">yellowstripe goby</name>
    <dbReference type="NCBI Taxonomy" id="88201"/>
    <lineage>
        <taxon>Eukaryota</taxon>
        <taxon>Metazoa</taxon>
        <taxon>Chordata</taxon>
        <taxon>Craniata</taxon>
        <taxon>Vertebrata</taxon>
        <taxon>Euteleostomi</taxon>
        <taxon>Actinopterygii</taxon>
        <taxon>Neopterygii</taxon>
        <taxon>Teleostei</taxon>
        <taxon>Neoteleostei</taxon>
        <taxon>Acanthomorphata</taxon>
        <taxon>Gobiaria</taxon>
        <taxon>Gobiiformes</taxon>
        <taxon>Gobioidei</taxon>
        <taxon>Gobiidae</taxon>
        <taxon>Gobionellinae</taxon>
        <taxon>Mugilogobius</taxon>
    </lineage>
</organism>
<accession>A0AAW0PWZ4</accession>
<comment type="caution">
    <text evidence="2">The sequence shown here is derived from an EMBL/GenBank/DDBJ whole genome shotgun (WGS) entry which is preliminary data.</text>
</comment>
<reference evidence="3" key="1">
    <citation type="submission" date="2024-04" db="EMBL/GenBank/DDBJ databases">
        <title>Salinicola lusitanus LLJ914,a marine bacterium isolated from the Okinawa Trough.</title>
        <authorList>
            <person name="Li J."/>
        </authorList>
    </citation>
    <scope>NUCLEOTIDE SEQUENCE [LARGE SCALE GENOMIC DNA]</scope>
</reference>
<proteinExistence type="predicted"/>
<protein>
    <submittedName>
        <fullName evidence="2">Uncharacterized protein</fullName>
    </submittedName>
</protein>
<evidence type="ECO:0000313" key="3">
    <source>
        <dbReference type="Proteomes" id="UP001460270"/>
    </source>
</evidence>
<keyword evidence="3" id="KW-1185">Reference proteome</keyword>